<dbReference type="AlphaFoldDB" id="E8WZB4"/>
<accession>E8WZB4</accession>
<dbReference type="Proteomes" id="UP000000343">
    <property type="component" value="Chromosome"/>
</dbReference>
<dbReference type="EMBL" id="CP002480">
    <property type="protein sequence ID" value="ADW67716.1"/>
    <property type="molecule type" value="Genomic_DNA"/>
</dbReference>
<keyword evidence="3" id="KW-1185">Reference proteome</keyword>
<dbReference type="HOGENOM" id="CLU_808366_0_0_0"/>
<evidence type="ECO:0000256" key="1">
    <source>
        <dbReference type="SAM" id="Phobius"/>
    </source>
</evidence>
<reference evidence="3" key="1">
    <citation type="submission" date="2011-01" db="EMBL/GenBank/DDBJ databases">
        <title>Complete sequence of chromosome of Acidobacterium sp. MP5ACTX9.</title>
        <authorList>
            <consortium name="US DOE Joint Genome Institute"/>
            <person name="Lucas S."/>
            <person name="Copeland A."/>
            <person name="Lapidus A."/>
            <person name="Cheng J.-F."/>
            <person name="Goodwin L."/>
            <person name="Pitluck S."/>
            <person name="Teshima H."/>
            <person name="Detter J.C."/>
            <person name="Han C."/>
            <person name="Tapia R."/>
            <person name="Land M."/>
            <person name="Hauser L."/>
            <person name="Kyrpides N."/>
            <person name="Ivanova N."/>
            <person name="Ovchinnikova G."/>
            <person name="Pagani I."/>
            <person name="Rawat S.R."/>
            <person name="Mannisto M."/>
            <person name="Haggblom M.M."/>
            <person name="Woyke T."/>
        </authorList>
    </citation>
    <scope>NUCLEOTIDE SEQUENCE [LARGE SCALE GENOMIC DNA]</scope>
    <source>
        <strain evidence="3">MP5ACTX9</strain>
    </source>
</reference>
<keyword evidence="1" id="KW-0472">Membrane</keyword>
<keyword evidence="1" id="KW-0812">Transmembrane</keyword>
<dbReference type="KEGG" id="acm:AciX9_0645"/>
<evidence type="ECO:0000313" key="3">
    <source>
        <dbReference type="Proteomes" id="UP000000343"/>
    </source>
</evidence>
<name>E8WZB4_GRATM</name>
<feature type="transmembrane region" description="Helical" evidence="1">
    <location>
        <begin position="53"/>
        <end position="73"/>
    </location>
</feature>
<dbReference type="PaxDb" id="1198114-AciX9_0645"/>
<keyword evidence="1" id="KW-1133">Transmembrane helix</keyword>
<organism evidence="3">
    <name type="scientific">Granulicella tundricola (strain ATCC BAA-1859 / DSM 23138 / MP5ACTX9)</name>
    <dbReference type="NCBI Taxonomy" id="1198114"/>
    <lineage>
        <taxon>Bacteria</taxon>
        <taxon>Pseudomonadati</taxon>
        <taxon>Acidobacteriota</taxon>
        <taxon>Terriglobia</taxon>
        <taxon>Terriglobales</taxon>
        <taxon>Acidobacteriaceae</taxon>
        <taxon>Granulicella</taxon>
    </lineage>
</organism>
<evidence type="ECO:0000313" key="2">
    <source>
        <dbReference type="EMBL" id="ADW67716.1"/>
    </source>
</evidence>
<sequence>MTRNELFWRNLWVAVRRLRIPVSVHLLWIVPIWLWLFVYCLQGWGVRGFWRTAAWIASILLTFFVPALLLHAFRITGEALRRHRGRPQPADIDMSGHREVLKTLMLQVAALVDRAGGEALTRGGHVKGSHAGACRRRTLDLAQRPELWEGFSEDERGLLLAQEGGWAWETVWPMVVRAEDVRALRWVLGMDRILVPLEYLKPDLRPVVEVTSKPEMAEGTVCLPAWELGQALRLAQAMVSRCVVEGVKRGFLTEMEPEVRAEYVSMAEELGENESEDLLIGSATVGTADTAKVQWVAQAALRRAYVLEGVARYLNGPADGRLRIVAEVVGADEGQGGDERARG</sequence>
<proteinExistence type="predicted"/>
<feature type="transmembrane region" description="Helical" evidence="1">
    <location>
        <begin position="20"/>
        <end position="41"/>
    </location>
</feature>
<protein>
    <submittedName>
        <fullName evidence="2">Uncharacterized protein</fullName>
    </submittedName>
</protein>
<gene>
    <name evidence="2" type="ordered locus">AciX9_0645</name>
</gene>